<proteinExistence type="predicted"/>
<keyword evidence="2" id="KW-1185">Reference proteome</keyword>
<accession>A0ABW0EDL0</accession>
<dbReference type="RefSeq" id="WP_378017637.1">
    <property type="nucleotide sequence ID" value="NZ_JBHSKT010000006.1"/>
</dbReference>
<sequence>MLRIILVLFLCLCLLCSGCTYLFSTAYGFKSPKKLNSDQIADQARKYNIPAENSFELDITFFFGYLKSFDTIQYREQVKNHYQPLQALYFDKHGQLQNFHINCYAGGFPNMQWNRNGNFETFPPKPQAPVDTLVSYQTLSRYLKPLSGTKPITVLADDYTVVVFWSRVMGRQSKRLIQSVQQNTAKSGNQKIRLIYVNNDDLMAEFWK</sequence>
<dbReference type="EMBL" id="JBHSKT010000006">
    <property type="protein sequence ID" value="MFC5271270.1"/>
    <property type="molecule type" value="Genomic_DNA"/>
</dbReference>
<reference evidence="2" key="1">
    <citation type="journal article" date="2019" name="Int. J. Syst. Evol. Microbiol.">
        <title>The Global Catalogue of Microorganisms (GCM) 10K type strain sequencing project: providing services to taxonomists for standard genome sequencing and annotation.</title>
        <authorList>
            <consortium name="The Broad Institute Genomics Platform"/>
            <consortium name="The Broad Institute Genome Sequencing Center for Infectious Disease"/>
            <person name="Wu L."/>
            <person name="Ma J."/>
        </authorList>
    </citation>
    <scope>NUCLEOTIDE SEQUENCE [LARGE SCALE GENOMIC DNA]</scope>
    <source>
        <strain evidence="2">KACC 12602</strain>
    </source>
</reference>
<evidence type="ECO:0000313" key="1">
    <source>
        <dbReference type="EMBL" id="MFC5271270.1"/>
    </source>
</evidence>
<comment type="caution">
    <text evidence="1">The sequence shown here is derived from an EMBL/GenBank/DDBJ whole genome shotgun (WGS) entry which is preliminary data.</text>
</comment>
<protein>
    <submittedName>
        <fullName evidence="1">Uncharacterized protein</fullName>
    </submittedName>
</protein>
<evidence type="ECO:0000313" key="2">
    <source>
        <dbReference type="Proteomes" id="UP001596161"/>
    </source>
</evidence>
<organism evidence="1 2">
    <name type="scientific">Adhaeribacter terreus</name>
    <dbReference type="NCBI Taxonomy" id="529703"/>
    <lineage>
        <taxon>Bacteria</taxon>
        <taxon>Pseudomonadati</taxon>
        <taxon>Bacteroidota</taxon>
        <taxon>Cytophagia</taxon>
        <taxon>Cytophagales</taxon>
        <taxon>Hymenobacteraceae</taxon>
        <taxon>Adhaeribacter</taxon>
    </lineage>
</organism>
<name>A0ABW0EDL0_9BACT</name>
<dbReference type="Proteomes" id="UP001596161">
    <property type="component" value="Unassembled WGS sequence"/>
</dbReference>
<gene>
    <name evidence="1" type="ORF">ACFPIB_11660</name>
</gene>